<dbReference type="AlphaFoldDB" id="A0AAW1W0Y7"/>
<evidence type="ECO:0000256" key="7">
    <source>
        <dbReference type="SAM" id="Phobius"/>
    </source>
</evidence>
<evidence type="ECO:0000256" key="4">
    <source>
        <dbReference type="ARBA" id="ARBA00022970"/>
    </source>
</evidence>
<keyword evidence="5 7" id="KW-1133">Transmembrane helix</keyword>
<comment type="subcellular location">
    <subcellularLocation>
        <location evidence="1">Membrane</location>
    </subcellularLocation>
</comment>
<name>A0AAW1W0Y7_RUBAR</name>
<proteinExistence type="predicted"/>
<feature type="transmembrane region" description="Helical" evidence="7">
    <location>
        <begin position="41"/>
        <end position="62"/>
    </location>
</feature>
<reference evidence="9 10" key="1">
    <citation type="journal article" date="2023" name="G3 (Bethesda)">
        <title>A chromosome-length genome assembly and annotation of blackberry (Rubus argutus, cv. 'Hillquist').</title>
        <authorList>
            <person name="Bruna T."/>
            <person name="Aryal R."/>
            <person name="Dudchenko O."/>
            <person name="Sargent D.J."/>
            <person name="Mead D."/>
            <person name="Buti M."/>
            <person name="Cavallini A."/>
            <person name="Hytonen T."/>
            <person name="Andres J."/>
            <person name="Pham M."/>
            <person name="Weisz D."/>
            <person name="Mascagni F."/>
            <person name="Usai G."/>
            <person name="Natali L."/>
            <person name="Bassil N."/>
            <person name="Fernandez G.E."/>
            <person name="Lomsadze A."/>
            <person name="Armour M."/>
            <person name="Olukolu B."/>
            <person name="Poorten T."/>
            <person name="Britton C."/>
            <person name="Davik J."/>
            <person name="Ashrafi H."/>
            <person name="Aiden E.L."/>
            <person name="Borodovsky M."/>
            <person name="Worthington M."/>
        </authorList>
    </citation>
    <scope>NUCLEOTIDE SEQUENCE [LARGE SCALE GENOMIC DNA]</scope>
    <source>
        <strain evidence="9">PI 553951</strain>
    </source>
</reference>
<evidence type="ECO:0000256" key="1">
    <source>
        <dbReference type="ARBA" id="ARBA00004370"/>
    </source>
</evidence>
<keyword evidence="2" id="KW-0813">Transport</keyword>
<accession>A0AAW1W0Y7</accession>
<feature type="domain" description="Amino acid transporter transmembrane" evidence="8">
    <location>
        <begin position="2"/>
        <end position="63"/>
    </location>
</feature>
<protein>
    <recommendedName>
        <fullName evidence="8">Amino acid transporter transmembrane domain-containing protein</fullName>
    </recommendedName>
</protein>
<dbReference type="GO" id="GO:0016020">
    <property type="term" value="C:membrane"/>
    <property type="evidence" value="ECO:0007669"/>
    <property type="project" value="UniProtKB-SubCell"/>
</dbReference>
<organism evidence="9 10">
    <name type="scientific">Rubus argutus</name>
    <name type="common">Southern blackberry</name>
    <dbReference type="NCBI Taxonomy" id="59490"/>
    <lineage>
        <taxon>Eukaryota</taxon>
        <taxon>Viridiplantae</taxon>
        <taxon>Streptophyta</taxon>
        <taxon>Embryophyta</taxon>
        <taxon>Tracheophyta</taxon>
        <taxon>Spermatophyta</taxon>
        <taxon>Magnoliopsida</taxon>
        <taxon>eudicotyledons</taxon>
        <taxon>Gunneridae</taxon>
        <taxon>Pentapetalae</taxon>
        <taxon>rosids</taxon>
        <taxon>fabids</taxon>
        <taxon>Rosales</taxon>
        <taxon>Rosaceae</taxon>
        <taxon>Rosoideae</taxon>
        <taxon>Rosoideae incertae sedis</taxon>
        <taxon>Rubus</taxon>
    </lineage>
</organism>
<evidence type="ECO:0000256" key="3">
    <source>
        <dbReference type="ARBA" id="ARBA00022692"/>
    </source>
</evidence>
<keyword evidence="10" id="KW-1185">Reference proteome</keyword>
<sequence>MVPFFGYVMAFVGAFLSVTVSILLPCLFYPKINNVTRRLGFELMTLLGIMVIGSFVSVVGTYTSLKEIVNHL</sequence>
<dbReference type="GO" id="GO:0006865">
    <property type="term" value="P:amino acid transport"/>
    <property type="evidence" value="ECO:0007669"/>
    <property type="project" value="UniProtKB-KW"/>
</dbReference>
<evidence type="ECO:0000256" key="5">
    <source>
        <dbReference type="ARBA" id="ARBA00022989"/>
    </source>
</evidence>
<feature type="transmembrane region" description="Helical" evidence="7">
    <location>
        <begin position="6"/>
        <end position="29"/>
    </location>
</feature>
<evidence type="ECO:0000313" key="10">
    <source>
        <dbReference type="Proteomes" id="UP001457282"/>
    </source>
</evidence>
<evidence type="ECO:0000259" key="8">
    <source>
        <dbReference type="Pfam" id="PF01490"/>
    </source>
</evidence>
<evidence type="ECO:0000313" key="9">
    <source>
        <dbReference type="EMBL" id="KAK9912355.1"/>
    </source>
</evidence>
<dbReference type="EMBL" id="JBEDUW010000007">
    <property type="protein sequence ID" value="KAK9912355.1"/>
    <property type="molecule type" value="Genomic_DNA"/>
</dbReference>
<evidence type="ECO:0000256" key="6">
    <source>
        <dbReference type="ARBA" id="ARBA00023136"/>
    </source>
</evidence>
<dbReference type="InterPro" id="IPR013057">
    <property type="entry name" value="AA_transpt_TM"/>
</dbReference>
<evidence type="ECO:0000256" key="2">
    <source>
        <dbReference type="ARBA" id="ARBA00022448"/>
    </source>
</evidence>
<keyword evidence="4" id="KW-0029">Amino-acid transport</keyword>
<gene>
    <name evidence="9" type="ORF">M0R45_036222</name>
</gene>
<keyword evidence="6 7" id="KW-0472">Membrane</keyword>
<keyword evidence="3 7" id="KW-0812">Transmembrane</keyword>
<dbReference type="Pfam" id="PF01490">
    <property type="entry name" value="Aa_trans"/>
    <property type="match status" value="1"/>
</dbReference>
<dbReference type="Proteomes" id="UP001457282">
    <property type="component" value="Unassembled WGS sequence"/>
</dbReference>
<comment type="caution">
    <text evidence="9">The sequence shown here is derived from an EMBL/GenBank/DDBJ whole genome shotgun (WGS) entry which is preliminary data.</text>
</comment>